<accession>E5AE86</accession>
<dbReference type="Proteomes" id="UP000002668">
    <property type="component" value="Genome"/>
</dbReference>
<proteinExistence type="predicted"/>
<gene>
    <name evidence="1" type="ORF">LEMA_P003120.1</name>
</gene>
<keyword evidence="2" id="KW-1185">Reference proteome</keyword>
<dbReference type="InParanoid" id="E5AE86"/>
<dbReference type="AlphaFoldDB" id="E5AE86"/>
<reference evidence="2" key="1">
    <citation type="journal article" date="2011" name="Nat. Commun.">
        <title>Effector diversification within compartments of the Leptosphaeria maculans genome affected by Repeat-Induced Point mutations.</title>
        <authorList>
            <person name="Rouxel T."/>
            <person name="Grandaubert J."/>
            <person name="Hane J.K."/>
            <person name="Hoede C."/>
            <person name="van de Wouw A.P."/>
            <person name="Couloux A."/>
            <person name="Dominguez V."/>
            <person name="Anthouard V."/>
            <person name="Bally P."/>
            <person name="Bourras S."/>
            <person name="Cozijnsen A.J."/>
            <person name="Ciuffetti L.M."/>
            <person name="Degrave A."/>
            <person name="Dilmaghani A."/>
            <person name="Duret L."/>
            <person name="Fudal I."/>
            <person name="Goodwin S.B."/>
            <person name="Gout L."/>
            <person name="Glaser N."/>
            <person name="Linglin J."/>
            <person name="Kema G.H.J."/>
            <person name="Lapalu N."/>
            <person name="Lawrence C.B."/>
            <person name="May K."/>
            <person name="Meyer M."/>
            <person name="Ollivier B."/>
            <person name="Poulain J."/>
            <person name="Schoch C.L."/>
            <person name="Simon A."/>
            <person name="Spatafora J.W."/>
            <person name="Stachowiak A."/>
            <person name="Turgeon B.G."/>
            <person name="Tyler B.M."/>
            <person name="Vincent D."/>
            <person name="Weissenbach J."/>
            <person name="Amselem J."/>
            <person name="Quesneville H."/>
            <person name="Oliver R.P."/>
            <person name="Wincker P."/>
            <person name="Balesdent M.-H."/>
            <person name="Howlett B.J."/>
        </authorList>
    </citation>
    <scope>NUCLEOTIDE SEQUENCE [LARGE SCALE GENOMIC DNA]</scope>
    <source>
        <strain evidence="2">JN3 / isolate v23.1.3 / race Av1-4-5-6-7-8</strain>
    </source>
</reference>
<organism evidence="1 2">
    <name type="scientific">Leptosphaeria maculans (strain JN3 / isolate v23.1.3 / race Av1-4-5-6-7-8)</name>
    <name type="common">Blackleg fungus</name>
    <name type="synonym">Phoma lingam</name>
    <dbReference type="NCBI Taxonomy" id="985895"/>
    <lineage>
        <taxon>Eukaryota</taxon>
        <taxon>Fungi</taxon>
        <taxon>Dikarya</taxon>
        <taxon>Ascomycota</taxon>
        <taxon>Pezizomycotina</taxon>
        <taxon>Dothideomycetes</taxon>
        <taxon>Pleosporomycetidae</taxon>
        <taxon>Pleosporales</taxon>
        <taxon>Pleosporineae</taxon>
        <taxon>Leptosphaeriaceae</taxon>
        <taxon>Plenodomus</taxon>
        <taxon>Plenodomus lingam/Leptosphaeria maculans species complex</taxon>
    </lineage>
</organism>
<sequence length="73" mass="8161">MSQSHVYPYKATSTRLSGPIKAKLGRCLVTSRFPSHPSNSRASRLGGCFSLLSFTNLDVAADERLHFFWCKAR</sequence>
<evidence type="ECO:0000313" key="1">
    <source>
        <dbReference type="EMBL" id="CBY01525.1"/>
    </source>
</evidence>
<evidence type="ECO:0000313" key="2">
    <source>
        <dbReference type="Proteomes" id="UP000002668"/>
    </source>
</evidence>
<dbReference type="EMBL" id="FP929139">
    <property type="protein sequence ID" value="CBY01525.1"/>
    <property type="molecule type" value="Genomic_DNA"/>
</dbReference>
<dbReference type="VEuPathDB" id="FungiDB:LEMA_P003120.1"/>
<name>E5AE86_LEPMJ</name>
<dbReference type="HOGENOM" id="CLU_2705278_0_0_1"/>
<protein>
    <submittedName>
        <fullName evidence="1">Predicted protein</fullName>
    </submittedName>
</protein>